<dbReference type="PANTHER" id="PTHR10151">
    <property type="entry name" value="ECTONUCLEOTIDE PYROPHOSPHATASE/PHOSPHODIESTERASE"/>
    <property type="match status" value="1"/>
</dbReference>
<dbReference type="SUPFAM" id="SSF53649">
    <property type="entry name" value="Alkaline phosphatase-like"/>
    <property type="match status" value="1"/>
</dbReference>
<dbReference type="EMBL" id="LAZR01057947">
    <property type="protein sequence ID" value="KKK70960.1"/>
    <property type="molecule type" value="Genomic_DNA"/>
</dbReference>
<dbReference type="InterPro" id="IPR017850">
    <property type="entry name" value="Alkaline_phosphatase_core_sf"/>
</dbReference>
<sequence>MQKGMTKVALFGIDGGTLALVEQWKEELPTLKRIMEGGVYGEMLSTVPPMTCPAWACMFTGKNPGKLGMYDFLSFDLNRAKSRVVDSTDYSSVSLWKILNSYGKSVGLLNVPITYPPHKVDGFMVCGLGAPETVGVKYTYPPELKGELNQIVGGYEITVSVLLALYNQEDKCLKNSNEVLRKRVLAAKHLINNYPSDFFACVFLISDVIQHYFWRYMDESHPKHIVDSKYKNVIKDTYKKIDQAIGELILELPSDTNIIITSDHGFGACHGGFVLNKWLEENGYLKFNRSMHLGNINKGLRSIRDLLLAHLSPQLVHNIIKILPQGVADRINTSGEAKDDAFNLYYNVDWDKTRAYAVGTASGGIYI</sequence>
<dbReference type="Pfam" id="PF01663">
    <property type="entry name" value="Phosphodiest"/>
    <property type="match status" value="1"/>
</dbReference>
<name>A0A0F8YBC6_9ZZZZ</name>
<evidence type="ECO:0008006" key="2">
    <source>
        <dbReference type="Google" id="ProtNLM"/>
    </source>
</evidence>
<dbReference type="Gene3D" id="3.40.720.10">
    <property type="entry name" value="Alkaline Phosphatase, subunit A"/>
    <property type="match status" value="1"/>
</dbReference>
<proteinExistence type="predicted"/>
<feature type="non-terminal residue" evidence="1">
    <location>
        <position position="367"/>
    </location>
</feature>
<reference evidence="1" key="1">
    <citation type="journal article" date="2015" name="Nature">
        <title>Complex archaea that bridge the gap between prokaryotes and eukaryotes.</title>
        <authorList>
            <person name="Spang A."/>
            <person name="Saw J.H."/>
            <person name="Jorgensen S.L."/>
            <person name="Zaremba-Niedzwiedzka K."/>
            <person name="Martijn J."/>
            <person name="Lind A.E."/>
            <person name="van Eijk R."/>
            <person name="Schleper C."/>
            <person name="Guy L."/>
            <person name="Ettema T.J."/>
        </authorList>
    </citation>
    <scope>NUCLEOTIDE SEQUENCE</scope>
</reference>
<dbReference type="InterPro" id="IPR002591">
    <property type="entry name" value="Phosphodiest/P_Trfase"/>
</dbReference>
<dbReference type="AlphaFoldDB" id="A0A0F8YBC6"/>
<evidence type="ECO:0000313" key="1">
    <source>
        <dbReference type="EMBL" id="KKK70960.1"/>
    </source>
</evidence>
<protein>
    <recommendedName>
        <fullName evidence="2">Nucleotide pyrophosphatase</fullName>
    </recommendedName>
</protein>
<dbReference type="GO" id="GO:0016787">
    <property type="term" value="F:hydrolase activity"/>
    <property type="evidence" value="ECO:0007669"/>
    <property type="project" value="UniProtKB-ARBA"/>
</dbReference>
<accession>A0A0F8YBC6</accession>
<comment type="caution">
    <text evidence="1">The sequence shown here is derived from an EMBL/GenBank/DDBJ whole genome shotgun (WGS) entry which is preliminary data.</text>
</comment>
<organism evidence="1">
    <name type="scientific">marine sediment metagenome</name>
    <dbReference type="NCBI Taxonomy" id="412755"/>
    <lineage>
        <taxon>unclassified sequences</taxon>
        <taxon>metagenomes</taxon>
        <taxon>ecological metagenomes</taxon>
    </lineage>
</organism>
<gene>
    <name evidence="1" type="ORF">LCGC14_2918740</name>
</gene>
<dbReference type="PANTHER" id="PTHR10151:SF120">
    <property type="entry name" value="BIS(5'-ADENOSYL)-TRIPHOSPHATASE"/>
    <property type="match status" value="1"/>
</dbReference>